<name>A0ABR4G8Z3_9EURO</name>
<sequence length="155" mass="18421">MHVLLLWKTLGSHFSTFLECFNPFPEQDEALNRVPEQDEALNRVPEQDGCLPPSCSQSQPYPMSIEELELLQDQLCPKEEKGESLVFSRTVRCIEREKSWDVTRVRFELYMMPKESLKQSTCGERFLEDWEEEKKKEKQQQQQLKLDSMEYKARK</sequence>
<protein>
    <submittedName>
        <fullName evidence="1">Uncharacterized protein</fullName>
    </submittedName>
</protein>
<keyword evidence="2" id="KW-1185">Reference proteome</keyword>
<proteinExistence type="predicted"/>
<gene>
    <name evidence="1" type="ORF">BJX66DRAFT_301720</name>
</gene>
<reference evidence="1 2" key="1">
    <citation type="submission" date="2024-07" db="EMBL/GenBank/DDBJ databases">
        <title>Section-level genome sequencing and comparative genomics of Aspergillus sections Usti and Cavernicolus.</title>
        <authorList>
            <consortium name="Lawrence Berkeley National Laboratory"/>
            <person name="Nybo J.L."/>
            <person name="Vesth T.C."/>
            <person name="Theobald S."/>
            <person name="Frisvad J.C."/>
            <person name="Larsen T.O."/>
            <person name="Kjaerboelling I."/>
            <person name="Rothschild-Mancinelli K."/>
            <person name="Lyhne E.K."/>
            <person name="Kogle M.E."/>
            <person name="Barry K."/>
            <person name="Clum A."/>
            <person name="Na H."/>
            <person name="Ledsgaard L."/>
            <person name="Lin J."/>
            <person name="Lipzen A."/>
            <person name="Kuo A."/>
            <person name="Riley R."/>
            <person name="Mondo S."/>
            <person name="Labutti K."/>
            <person name="Haridas S."/>
            <person name="Pangalinan J."/>
            <person name="Salamov A.A."/>
            <person name="Simmons B.A."/>
            <person name="Magnuson J.K."/>
            <person name="Chen J."/>
            <person name="Drula E."/>
            <person name="Henrissat B."/>
            <person name="Wiebenga A."/>
            <person name="Lubbers R.J."/>
            <person name="Gomes A.C."/>
            <person name="Makela M.R."/>
            <person name="Stajich J."/>
            <person name="Grigoriev I.V."/>
            <person name="Mortensen U.H."/>
            <person name="De Vries R.P."/>
            <person name="Baker S.E."/>
            <person name="Andersen M.R."/>
        </authorList>
    </citation>
    <scope>NUCLEOTIDE SEQUENCE [LARGE SCALE GENOMIC DNA]</scope>
    <source>
        <strain evidence="1 2">CBS 209.92</strain>
    </source>
</reference>
<dbReference type="Proteomes" id="UP001610563">
    <property type="component" value="Unassembled WGS sequence"/>
</dbReference>
<accession>A0ABR4G8Z3</accession>
<comment type="caution">
    <text evidence="1">The sequence shown here is derived from an EMBL/GenBank/DDBJ whole genome shotgun (WGS) entry which is preliminary data.</text>
</comment>
<dbReference type="EMBL" id="JBFTWV010000034">
    <property type="protein sequence ID" value="KAL2795484.1"/>
    <property type="molecule type" value="Genomic_DNA"/>
</dbReference>
<evidence type="ECO:0000313" key="1">
    <source>
        <dbReference type="EMBL" id="KAL2795484.1"/>
    </source>
</evidence>
<organism evidence="1 2">
    <name type="scientific">Aspergillus keveii</name>
    <dbReference type="NCBI Taxonomy" id="714993"/>
    <lineage>
        <taxon>Eukaryota</taxon>
        <taxon>Fungi</taxon>
        <taxon>Dikarya</taxon>
        <taxon>Ascomycota</taxon>
        <taxon>Pezizomycotina</taxon>
        <taxon>Eurotiomycetes</taxon>
        <taxon>Eurotiomycetidae</taxon>
        <taxon>Eurotiales</taxon>
        <taxon>Aspergillaceae</taxon>
        <taxon>Aspergillus</taxon>
        <taxon>Aspergillus subgen. Nidulantes</taxon>
    </lineage>
</organism>
<evidence type="ECO:0000313" key="2">
    <source>
        <dbReference type="Proteomes" id="UP001610563"/>
    </source>
</evidence>